<dbReference type="InterPro" id="IPR050452">
    <property type="entry name" value="Metacaspase"/>
</dbReference>
<dbReference type="OrthoDB" id="3223806at2759"/>
<comment type="similarity">
    <text evidence="1">Belongs to the peptidase C14B family.</text>
</comment>
<organism evidence="3 4">
    <name type="scientific">Aureobasidium namibiae CBS 147.97</name>
    <dbReference type="NCBI Taxonomy" id="1043004"/>
    <lineage>
        <taxon>Eukaryota</taxon>
        <taxon>Fungi</taxon>
        <taxon>Dikarya</taxon>
        <taxon>Ascomycota</taxon>
        <taxon>Pezizomycotina</taxon>
        <taxon>Dothideomycetes</taxon>
        <taxon>Dothideomycetidae</taxon>
        <taxon>Dothideales</taxon>
        <taxon>Saccotheciaceae</taxon>
        <taxon>Aureobasidium</taxon>
    </lineage>
</organism>
<dbReference type="EMBL" id="KL584714">
    <property type="protein sequence ID" value="KEQ71548.1"/>
    <property type="molecule type" value="Genomic_DNA"/>
</dbReference>
<protein>
    <submittedName>
        <fullName evidence="3">Putative metacaspase</fullName>
    </submittedName>
</protein>
<dbReference type="GO" id="GO:0005737">
    <property type="term" value="C:cytoplasm"/>
    <property type="evidence" value="ECO:0007669"/>
    <property type="project" value="TreeGrafter"/>
</dbReference>
<dbReference type="RefSeq" id="XP_013425735.1">
    <property type="nucleotide sequence ID" value="XM_013570281.1"/>
</dbReference>
<evidence type="ECO:0000313" key="4">
    <source>
        <dbReference type="Proteomes" id="UP000027730"/>
    </source>
</evidence>
<gene>
    <name evidence="3" type="ORF">M436DRAFT_74599</name>
</gene>
<dbReference type="GO" id="GO:0004197">
    <property type="term" value="F:cysteine-type endopeptidase activity"/>
    <property type="evidence" value="ECO:0007669"/>
    <property type="project" value="InterPro"/>
</dbReference>
<dbReference type="PANTHER" id="PTHR48104">
    <property type="entry name" value="METACASPASE-4"/>
    <property type="match status" value="1"/>
</dbReference>
<dbReference type="Pfam" id="PF00656">
    <property type="entry name" value="Peptidase_C14"/>
    <property type="match status" value="1"/>
</dbReference>
<keyword evidence="4" id="KW-1185">Reference proteome</keyword>
<evidence type="ECO:0000256" key="1">
    <source>
        <dbReference type="ARBA" id="ARBA00009005"/>
    </source>
</evidence>
<dbReference type="AlphaFoldDB" id="A0A074WEU9"/>
<name>A0A074WEU9_9PEZI</name>
<dbReference type="GO" id="GO:0006508">
    <property type="term" value="P:proteolysis"/>
    <property type="evidence" value="ECO:0007669"/>
    <property type="project" value="InterPro"/>
</dbReference>
<accession>A0A074WEU9</accession>
<sequence length="271" mass="30129">MPRRKSLLIGIDYTGSENALDGCHQDVDNVAEFIKYRGYQDTPQDQVVLRDDLANEYSPTGHNILAAIDWLVSEEHTTCFFHYSGHGGQINDPNGRRPSGLLDTIVPVDFEDNGQIDSDMLHQHLVSKLPPSSTLFLILDCCHSGSTLELPFVYRSSEDGEIHKLNTYEAGVALLKEAKEMITGDFSLDREARARDLYAGATSFLRSLRHNRQLTGVRKTVTMFSGCRDEETSADAQINGVSEGAMSWAFLETMKSNGAPTYKEAVITYLT</sequence>
<evidence type="ECO:0000259" key="2">
    <source>
        <dbReference type="Pfam" id="PF00656"/>
    </source>
</evidence>
<proteinExistence type="inferred from homology"/>
<dbReference type="InterPro" id="IPR011600">
    <property type="entry name" value="Pept_C14_caspase"/>
</dbReference>
<dbReference type="Proteomes" id="UP000027730">
    <property type="component" value="Unassembled WGS sequence"/>
</dbReference>
<feature type="domain" description="Peptidase C14 caspase" evidence="2">
    <location>
        <begin position="3"/>
        <end position="264"/>
    </location>
</feature>
<dbReference type="PANTHER" id="PTHR48104:SF30">
    <property type="entry name" value="METACASPASE-1"/>
    <property type="match status" value="1"/>
</dbReference>
<dbReference type="GeneID" id="25415502"/>
<dbReference type="HOGENOM" id="CLU_029389_3_0_1"/>
<dbReference type="Gene3D" id="3.40.50.12660">
    <property type="match status" value="1"/>
</dbReference>
<reference evidence="3 4" key="1">
    <citation type="journal article" date="2014" name="BMC Genomics">
        <title>Genome sequencing of four Aureobasidium pullulans varieties: biotechnological potential, stress tolerance, and description of new species.</title>
        <authorList>
            <person name="Gostin Ar C."/>
            <person name="Ohm R.A."/>
            <person name="Kogej T."/>
            <person name="Sonjak S."/>
            <person name="Turk M."/>
            <person name="Zajc J."/>
            <person name="Zalar P."/>
            <person name="Grube M."/>
            <person name="Sun H."/>
            <person name="Han J."/>
            <person name="Sharma A."/>
            <person name="Chiniquy J."/>
            <person name="Ngan C.Y."/>
            <person name="Lipzen A."/>
            <person name="Barry K."/>
            <person name="Grigoriev I.V."/>
            <person name="Gunde-Cimerman N."/>
        </authorList>
    </citation>
    <scope>NUCLEOTIDE SEQUENCE [LARGE SCALE GENOMIC DNA]</scope>
    <source>
        <strain evidence="3 4">CBS 147.97</strain>
    </source>
</reference>
<evidence type="ECO:0000313" key="3">
    <source>
        <dbReference type="EMBL" id="KEQ71548.1"/>
    </source>
</evidence>